<keyword evidence="3" id="KW-1185">Reference proteome</keyword>
<dbReference type="Proteomes" id="UP000267027">
    <property type="component" value="Unassembled WGS sequence"/>
</dbReference>
<dbReference type="EMBL" id="UYYA01000166">
    <property type="protein sequence ID" value="VDM52792.1"/>
    <property type="molecule type" value="Genomic_DNA"/>
</dbReference>
<reference evidence="4" key="1">
    <citation type="submission" date="2016-04" db="UniProtKB">
        <authorList>
            <consortium name="WormBaseParasite"/>
        </authorList>
    </citation>
    <scope>IDENTIFICATION</scope>
</reference>
<evidence type="ECO:0000313" key="3">
    <source>
        <dbReference type="Proteomes" id="UP000267027"/>
    </source>
</evidence>
<feature type="compositionally biased region" description="Basic and acidic residues" evidence="1">
    <location>
        <begin position="97"/>
        <end position="107"/>
    </location>
</feature>
<dbReference type="STRING" id="334426.A0A158PDW4"/>
<feature type="compositionally biased region" description="Basic residues" evidence="1">
    <location>
        <begin position="84"/>
        <end position="96"/>
    </location>
</feature>
<sequence length="460" mass="52520">MLTFVETHWPANVFGAVCGRGSRAAARECAAAKCLYCECVSTATNRSSHSVDSHGNARIRRLIIVMKPKTGLMGKFWNDLSGKEKKKKKKKRKEKKRATEIMSKSEETVRKSQRRRSWCSGYPLSFVDSALQKQTSNEEPKHIAISEEFKREREGTFQKKSCVLGGDNISPEFEVKSEVLDEGLISHSMQEKLGVMISSSGIILSETVMDELLRLGLSQKDIILNDDCDEETKDQAWNLIYEFMLGITSVIPPVDELKEVFRRKVVHISDIVTRHTKADVFSVHGFARYIQSIVNKYLPEERFSAKERELGTYILRKSFSQYESTPPLAKRSRMADGYTVEYYDDNSRPETSNGSGGKTSTRIDVSQHACCPCHIGNDCLKNSLLEMVKVRLTDSLATLYTKLIWVKLANYELQYQRRNEMKWADMDEKCSVRELNELNVHPTDEFTEFIEGSYSNFLNS</sequence>
<gene>
    <name evidence="2" type="ORF">ACOC_LOCUS1207</name>
</gene>
<proteinExistence type="predicted"/>
<evidence type="ECO:0000313" key="4">
    <source>
        <dbReference type="WBParaSite" id="ACOC_0000120601-mRNA-1"/>
    </source>
</evidence>
<evidence type="ECO:0000256" key="1">
    <source>
        <dbReference type="SAM" id="MobiDB-lite"/>
    </source>
</evidence>
<protein>
    <submittedName>
        <fullName evidence="4">DUF4806 domain-containing protein</fullName>
    </submittedName>
</protein>
<name>A0A158PDW4_ANGCS</name>
<evidence type="ECO:0000313" key="2">
    <source>
        <dbReference type="EMBL" id="VDM52792.1"/>
    </source>
</evidence>
<dbReference type="OrthoDB" id="5812787at2759"/>
<dbReference type="WBParaSite" id="ACOC_0000120601-mRNA-1">
    <property type="protein sequence ID" value="ACOC_0000120601-mRNA-1"/>
    <property type="gene ID" value="ACOC_0000120601"/>
</dbReference>
<reference evidence="2 3" key="2">
    <citation type="submission" date="2018-11" db="EMBL/GenBank/DDBJ databases">
        <authorList>
            <consortium name="Pathogen Informatics"/>
        </authorList>
    </citation>
    <scope>NUCLEOTIDE SEQUENCE [LARGE SCALE GENOMIC DNA]</scope>
    <source>
        <strain evidence="2 3">Costa Rica</strain>
    </source>
</reference>
<organism evidence="4">
    <name type="scientific">Angiostrongylus costaricensis</name>
    <name type="common">Nematode worm</name>
    <dbReference type="NCBI Taxonomy" id="334426"/>
    <lineage>
        <taxon>Eukaryota</taxon>
        <taxon>Metazoa</taxon>
        <taxon>Ecdysozoa</taxon>
        <taxon>Nematoda</taxon>
        <taxon>Chromadorea</taxon>
        <taxon>Rhabditida</taxon>
        <taxon>Rhabditina</taxon>
        <taxon>Rhabditomorpha</taxon>
        <taxon>Strongyloidea</taxon>
        <taxon>Metastrongylidae</taxon>
        <taxon>Angiostrongylus</taxon>
    </lineage>
</organism>
<accession>A0A158PDW4</accession>
<dbReference type="AlphaFoldDB" id="A0A158PDW4"/>
<feature type="region of interest" description="Disordered" evidence="1">
    <location>
        <begin position="83"/>
        <end position="107"/>
    </location>
</feature>